<dbReference type="EMBL" id="GBRH01228979">
    <property type="protein sequence ID" value="JAD68916.1"/>
    <property type="molecule type" value="Transcribed_RNA"/>
</dbReference>
<sequence>MVALWMEWTQCIHYLLKVLCSKRPWPTFFYCRN</sequence>
<protein>
    <submittedName>
        <fullName evidence="1">Uncharacterized protein</fullName>
    </submittedName>
</protein>
<proteinExistence type="predicted"/>
<reference evidence="1" key="1">
    <citation type="submission" date="2014-09" db="EMBL/GenBank/DDBJ databases">
        <authorList>
            <person name="Magalhaes I.L.F."/>
            <person name="Oliveira U."/>
            <person name="Santos F.R."/>
            <person name="Vidigal T.H.D.A."/>
            <person name="Brescovit A.D."/>
            <person name="Santos A.J."/>
        </authorList>
    </citation>
    <scope>NUCLEOTIDE SEQUENCE</scope>
    <source>
        <tissue evidence="1">Shoot tissue taken approximately 20 cm above the soil surface</tissue>
    </source>
</reference>
<evidence type="ECO:0000313" key="1">
    <source>
        <dbReference type="EMBL" id="JAD68916.1"/>
    </source>
</evidence>
<accession>A0A0A9SBN0</accession>
<organism evidence="1">
    <name type="scientific">Arundo donax</name>
    <name type="common">Giant reed</name>
    <name type="synonym">Donax arundinaceus</name>
    <dbReference type="NCBI Taxonomy" id="35708"/>
    <lineage>
        <taxon>Eukaryota</taxon>
        <taxon>Viridiplantae</taxon>
        <taxon>Streptophyta</taxon>
        <taxon>Embryophyta</taxon>
        <taxon>Tracheophyta</taxon>
        <taxon>Spermatophyta</taxon>
        <taxon>Magnoliopsida</taxon>
        <taxon>Liliopsida</taxon>
        <taxon>Poales</taxon>
        <taxon>Poaceae</taxon>
        <taxon>PACMAD clade</taxon>
        <taxon>Arundinoideae</taxon>
        <taxon>Arundineae</taxon>
        <taxon>Arundo</taxon>
    </lineage>
</organism>
<reference evidence="1" key="2">
    <citation type="journal article" date="2015" name="Data Brief">
        <title>Shoot transcriptome of the giant reed, Arundo donax.</title>
        <authorList>
            <person name="Barrero R.A."/>
            <person name="Guerrero F.D."/>
            <person name="Moolhuijzen P."/>
            <person name="Goolsby J.A."/>
            <person name="Tidwell J."/>
            <person name="Bellgard S.E."/>
            <person name="Bellgard M.I."/>
        </authorList>
    </citation>
    <scope>NUCLEOTIDE SEQUENCE</scope>
    <source>
        <tissue evidence="1">Shoot tissue taken approximately 20 cm above the soil surface</tissue>
    </source>
</reference>
<dbReference type="AlphaFoldDB" id="A0A0A9SBN0"/>
<name>A0A0A9SBN0_ARUDO</name>